<evidence type="ECO:0000256" key="1">
    <source>
        <dbReference type="ARBA" id="ARBA00004141"/>
    </source>
</evidence>
<name>A0A0S4XP76_9BACT</name>
<feature type="transmembrane region" description="Helical" evidence="5">
    <location>
        <begin position="177"/>
        <end position="203"/>
    </location>
</feature>
<keyword evidence="2 5" id="KW-0812">Transmembrane</keyword>
<evidence type="ECO:0008006" key="7">
    <source>
        <dbReference type="Google" id="ProtNLM"/>
    </source>
</evidence>
<keyword evidence="4 5" id="KW-0472">Membrane</keyword>
<dbReference type="Pfam" id="PF07264">
    <property type="entry name" value="EI24"/>
    <property type="match status" value="1"/>
</dbReference>
<evidence type="ECO:0000256" key="2">
    <source>
        <dbReference type="ARBA" id="ARBA00022692"/>
    </source>
</evidence>
<feature type="transmembrane region" description="Helical" evidence="5">
    <location>
        <begin position="42"/>
        <end position="59"/>
    </location>
</feature>
<sequence length="210" mass="23924">MINSILKTFSDILSFKVFIFVFKIAFFSLLATIAIMWGFWDIISSIISSYLSFMPYEWLKTSSMTLIKLVFGYIIFISLISMATSIWSDDIIKDISLKHYPDIAPNGKPNISKVVFINLKATVIFLVLFVLALPLIFIPVIGQIVMLFLWSIQVKEPTAYDVGVLFHKPDAKSSRTLAMIASLFNYIPILNIFAPLFAAILFLHDFMEKK</sequence>
<proteinExistence type="predicted"/>
<reference evidence="6" key="1">
    <citation type="submission" date="2015-11" db="EMBL/GenBank/DDBJ databases">
        <authorList>
            <person name="Zhang Y."/>
            <person name="Guo Z."/>
        </authorList>
    </citation>
    <scope>NUCLEOTIDE SEQUENCE</scope>
    <source>
        <strain evidence="6">BN30871</strain>
    </source>
</reference>
<evidence type="ECO:0000256" key="5">
    <source>
        <dbReference type="SAM" id="Phobius"/>
    </source>
</evidence>
<dbReference type="AlphaFoldDB" id="A0A0S4XP76"/>
<evidence type="ECO:0000256" key="4">
    <source>
        <dbReference type="ARBA" id="ARBA00023136"/>
    </source>
</evidence>
<feature type="transmembrane region" description="Helical" evidence="5">
    <location>
        <begin position="66"/>
        <end position="87"/>
    </location>
</feature>
<feature type="transmembrane region" description="Helical" evidence="5">
    <location>
        <begin position="123"/>
        <end position="150"/>
    </location>
</feature>
<evidence type="ECO:0000256" key="3">
    <source>
        <dbReference type="ARBA" id="ARBA00022989"/>
    </source>
</evidence>
<comment type="subcellular location">
    <subcellularLocation>
        <location evidence="1">Membrane</location>
        <topology evidence="1">Multi-pass membrane protein</topology>
    </subcellularLocation>
</comment>
<feature type="transmembrane region" description="Helical" evidence="5">
    <location>
        <begin position="12"/>
        <end position="36"/>
    </location>
</feature>
<dbReference type="EMBL" id="FAXN01000063">
    <property type="protein sequence ID" value="CUV66122.1"/>
    <property type="molecule type" value="Genomic_DNA"/>
</dbReference>
<dbReference type="InterPro" id="IPR059112">
    <property type="entry name" value="CysZ/EI24"/>
</dbReference>
<protein>
    <recommendedName>
        <fullName evidence="7">Transmembrane protein</fullName>
    </recommendedName>
</protein>
<accession>A0A0S4XP76</accession>
<organism evidence="6">
    <name type="scientific">Sulfurovum sp. enrichment culture clone C5</name>
    <dbReference type="NCBI Taxonomy" id="497650"/>
    <lineage>
        <taxon>Bacteria</taxon>
        <taxon>Pseudomonadati</taxon>
        <taxon>Campylobacterota</taxon>
        <taxon>Epsilonproteobacteria</taxon>
        <taxon>Campylobacterales</taxon>
        <taxon>Sulfurovaceae</taxon>
        <taxon>Sulfurovum</taxon>
        <taxon>environmental samples</taxon>
    </lineage>
</organism>
<gene>
    <name evidence="6" type="ORF">BN3087_600019</name>
</gene>
<evidence type="ECO:0000313" key="6">
    <source>
        <dbReference type="EMBL" id="CUV66122.1"/>
    </source>
</evidence>
<keyword evidence="3 5" id="KW-1133">Transmembrane helix</keyword>